<gene>
    <name evidence="1" type="ORF">JT31_03035</name>
</gene>
<dbReference type="AlphaFoldDB" id="A0A089PUD6"/>
<dbReference type="EMBL" id="CP009451">
    <property type="protein sequence ID" value="AIR03623.1"/>
    <property type="molecule type" value="Genomic_DNA"/>
</dbReference>
<evidence type="ECO:0008006" key="3">
    <source>
        <dbReference type="Google" id="ProtNLM"/>
    </source>
</evidence>
<accession>A0A089PUD6</accession>
<dbReference type="GO" id="GO:0035312">
    <property type="term" value="F:5'-3' DNA exonuclease activity"/>
    <property type="evidence" value="ECO:0007669"/>
    <property type="project" value="TreeGrafter"/>
</dbReference>
<dbReference type="OrthoDB" id="9804333at2"/>
<dbReference type="PANTHER" id="PTHR42924">
    <property type="entry name" value="EXONUCLEASE"/>
    <property type="match status" value="1"/>
</dbReference>
<dbReference type="InterPro" id="IPR052018">
    <property type="entry name" value="PHP_domain"/>
</dbReference>
<dbReference type="GO" id="GO:0004534">
    <property type="term" value="F:5'-3' RNA exonuclease activity"/>
    <property type="evidence" value="ECO:0007669"/>
    <property type="project" value="TreeGrafter"/>
</dbReference>
<evidence type="ECO:0000313" key="1">
    <source>
        <dbReference type="EMBL" id="AIR03623.1"/>
    </source>
</evidence>
<evidence type="ECO:0000313" key="2">
    <source>
        <dbReference type="Proteomes" id="UP000029481"/>
    </source>
</evidence>
<dbReference type="InterPro" id="IPR016195">
    <property type="entry name" value="Pol/histidinol_Pase-like"/>
</dbReference>
<proteinExistence type="predicted"/>
<dbReference type="SUPFAM" id="SSF89550">
    <property type="entry name" value="PHP domain-like"/>
    <property type="match status" value="1"/>
</dbReference>
<dbReference type="Proteomes" id="UP000029481">
    <property type="component" value="Chromosome"/>
</dbReference>
<dbReference type="Gene3D" id="3.20.20.140">
    <property type="entry name" value="Metal-dependent hydrolases"/>
    <property type="match status" value="1"/>
</dbReference>
<dbReference type="PANTHER" id="PTHR42924:SF3">
    <property type="entry name" value="POLYMERASE_HISTIDINOL PHOSPHATASE N-TERMINAL DOMAIN-CONTAINING PROTEIN"/>
    <property type="match status" value="1"/>
</dbReference>
<name>A0A089PUD6_9ENTR</name>
<dbReference type="KEGG" id="cnt:JT31_03035"/>
<sequence>MHVFSGEIPFGHAVHSFHVAPNTPAISLTGTTLRTGHLYCYLYDSRRQLRASVMLQKPEKVLTVCPDWASVGALPGELPPGEWQLHVYNVIGESRSPQPMSYRLDVSFDALAAPVDFDKLGVLRPDHQVIFDYQRTLSDRPGWYRGDLHGHTTLSDGNNTLLQALDIMAEQGLDFFFLTEHNLSHACLPRHDSVLMLPGIEVTADKGHLNVHGPAATLNMFNADYSSRGLITQGIALKRPESVLSVNHAMLHPWSWLYDEMPLADVDVLEVLNDPTWKNATTANEQVVEIFNTLWNAGHRIYAVGGSDCHMQPHERYPQATEPSIYGDPATWVYAQALSGEAILAAIKKGHCYFERRCGLNFSLNDGALLPGDAADGRQVVLTVAVKDTGQRYTLQVVSDTGILAEHALETTPQDIRCDMAEHAWIRWDIRRSNGTLEGMINPVYCAQHPLFLSPIGTTWGDVTGHLEFPRSTDEE</sequence>
<protein>
    <recommendedName>
        <fullName evidence="3">Polymerase/histidinol phosphatase N-terminal domain-containing protein</fullName>
    </recommendedName>
</protein>
<keyword evidence="2" id="KW-1185">Reference proteome</keyword>
<organism evidence="1 2">
    <name type="scientific">Cedecea neteri</name>
    <dbReference type="NCBI Taxonomy" id="158822"/>
    <lineage>
        <taxon>Bacteria</taxon>
        <taxon>Pseudomonadati</taxon>
        <taxon>Pseudomonadota</taxon>
        <taxon>Gammaproteobacteria</taxon>
        <taxon>Enterobacterales</taxon>
        <taxon>Enterobacteriaceae</taxon>
        <taxon>Cedecea</taxon>
    </lineage>
</organism>
<dbReference type="NCBIfam" id="NF038032">
    <property type="entry name" value="CehA_McbA_metalo"/>
    <property type="match status" value="1"/>
</dbReference>
<reference evidence="1 2" key="1">
    <citation type="submission" date="2014-09" db="EMBL/GenBank/DDBJ databases">
        <title>Cedecea neteri SSMD04 Genome Sequencing.</title>
        <authorList>
            <person name="Tan J.-Y."/>
        </authorList>
    </citation>
    <scope>NUCLEOTIDE SEQUENCE [LARGE SCALE GENOMIC DNA]</scope>
    <source>
        <strain evidence="1 2">SSMD04</strain>
    </source>
</reference>
<dbReference type="RefSeq" id="WP_038473119.1">
    <property type="nucleotide sequence ID" value="NZ_CP009451.1"/>
</dbReference>